<accession>C9YGS7</accession>
<protein>
    <submittedName>
        <fullName evidence="1">Uncharacterized protein</fullName>
    </submittedName>
</protein>
<dbReference type="AlphaFoldDB" id="C9YGS7"/>
<sequence>MQTEVVFFSYTEFQKVLTQNFPSLTNHRFFILERREFA</sequence>
<name>C9YGS7_CURXX</name>
<dbReference type="EMBL" id="FN543108">
    <property type="protein sequence ID" value="CBA33580.1"/>
    <property type="molecule type" value="Genomic_DNA"/>
</dbReference>
<gene>
    <name evidence="1" type="ORF">Csp_B19770</name>
</gene>
<organism evidence="1">
    <name type="scientific">Curvibacter symbiont subsp. Hydra magnipapillata</name>
    <dbReference type="NCBI Taxonomy" id="667019"/>
    <lineage>
        <taxon>Bacteria</taxon>
        <taxon>Pseudomonadati</taxon>
        <taxon>Pseudomonadota</taxon>
        <taxon>Betaproteobacteria</taxon>
        <taxon>Burkholderiales</taxon>
        <taxon>Comamonadaceae</taxon>
        <taxon>Curvibacter</taxon>
    </lineage>
</organism>
<proteinExistence type="predicted"/>
<reference evidence="1" key="1">
    <citation type="journal article" date="2010" name="Nature">
        <title>The Dynamic genome of Hydra.</title>
        <authorList>
            <person name="Chapman J.A."/>
            <person name="Kirkness E.F."/>
            <person name="Simakov O."/>
            <person name="Hampson S.E."/>
            <person name="Mitros T."/>
            <person name="Weinmaier T."/>
            <person name="Rattei T."/>
            <person name="Balasubramanian P.G."/>
            <person name="Borman J."/>
            <person name="Busam D."/>
            <person name="Disbennett K."/>
            <person name="Pfannkoch C."/>
            <person name="Sumin N."/>
            <person name="Sutton G."/>
            <person name="Viswanathan L."/>
            <person name="Walenz B."/>
            <person name="Goodstein D.M."/>
            <person name="Hellsten U."/>
            <person name="Kawashima T."/>
            <person name="Prochnik S.E."/>
            <person name="Putnam N.H."/>
            <person name="Shu S."/>
            <person name="Blumberg B."/>
            <person name="Dana C.E."/>
            <person name="Gee L."/>
            <person name="Kibler D.F."/>
            <person name="Law L."/>
            <person name="Lindgens D."/>
            <person name="Martinez D.E."/>
            <person name="Peng J."/>
            <person name="Wigge P.A."/>
            <person name="Bertulat B."/>
            <person name="Guder C."/>
            <person name="Nakamura Y."/>
            <person name="Ozbek S."/>
            <person name="Watanabe H."/>
            <person name="Khalturin K."/>
            <person name="Hemmrich G."/>
            <person name="Franke A."/>
            <person name="Augustin R."/>
            <person name="Fraune S."/>
            <person name="Hayakawa E."/>
            <person name="Hayakawa S."/>
            <person name="Hirose M."/>
            <person name="Hwang J."/>
            <person name="Ikeo K."/>
            <person name="Nishimiya-Fujisawa C."/>
            <person name="Ogura A."/>
            <person name="Takahashi T."/>
            <person name="Steinmetz P.R."/>
            <person name="Zhang X."/>
            <person name="Aufschnaiter R."/>
            <person name="Eder M.K."/>
            <person name="Gorny A.K."/>
            <person name="Salvenmoser W."/>
            <person name="Heimberg A.M."/>
            <person name="Wheeler B.M."/>
            <person name="Peterson K.J."/>
            <person name="Boettger A."/>
            <person name="Tischler P."/>
            <person name="Wolf A."/>
            <person name="Gojobori T."/>
            <person name="Remington K.A."/>
            <person name="Strausberg R.L."/>
            <person name="Venter J."/>
            <person name="Technau U."/>
            <person name="Hobmayer B."/>
            <person name="Bosch T.C."/>
            <person name="Holstein T.W."/>
            <person name="Fujisawa T."/>
            <person name="Bode H.R."/>
            <person name="David C.N."/>
            <person name="Rokhsar D.S."/>
            <person name="Steele R.E."/>
        </authorList>
    </citation>
    <scope>NUCLEOTIDE SEQUENCE</scope>
</reference>
<evidence type="ECO:0000313" key="1">
    <source>
        <dbReference type="EMBL" id="CBA33580.1"/>
    </source>
</evidence>